<organism evidence="1 2">
    <name type="scientific">Aquirhabdus parva</name>
    <dbReference type="NCBI Taxonomy" id="2283318"/>
    <lineage>
        <taxon>Bacteria</taxon>
        <taxon>Pseudomonadati</taxon>
        <taxon>Pseudomonadota</taxon>
        <taxon>Gammaproteobacteria</taxon>
        <taxon>Moraxellales</taxon>
        <taxon>Moraxellaceae</taxon>
        <taxon>Aquirhabdus</taxon>
    </lineage>
</organism>
<proteinExistence type="predicted"/>
<accession>A0A345P865</accession>
<sequence length="242" mass="26857">MFASWFIFKHVDAKLLIQNQKATVELPAVFPARAKILNNLDIMLQGKIETVAPVNQTITVPIDDTLNILATFDSKMPIKMNIPIKDTIPLDQVIHVDSQVQVKVLGRYITLPLRGDIPIKTAIPIELNVPVDQDIDLKFTTPLKAKLKQSLNVPLKADIHTTIPVSGMMSVPVKSDLETTIHIDQPLDMMIKRTELNIPLRTIKLHTQDSTLPAPKTQAQLEDLLIASPSATSNKPTHQAKP</sequence>
<dbReference type="OrthoDB" id="7057480at2"/>
<name>A0A345P865_9GAMM</name>
<protein>
    <submittedName>
        <fullName evidence="1">Uncharacterized protein</fullName>
    </submittedName>
</protein>
<keyword evidence="2" id="KW-1185">Reference proteome</keyword>
<evidence type="ECO:0000313" key="2">
    <source>
        <dbReference type="Proteomes" id="UP000253940"/>
    </source>
</evidence>
<dbReference type="EMBL" id="CP031222">
    <property type="protein sequence ID" value="AXI03474.1"/>
    <property type="molecule type" value="Genomic_DNA"/>
</dbReference>
<dbReference type="AlphaFoldDB" id="A0A345P865"/>
<reference evidence="1 2" key="1">
    <citation type="submission" date="2018-07" db="EMBL/GenBank/DDBJ databases">
        <title>Genome sequencing of Moraxellaceae gen. HYN0046.</title>
        <authorList>
            <person name="Kim M."/>
            <person name="Yi H."/>
        </authorList>
    </citation>
    <scope>NUCLEOTIDE SEQUENCE [LARGE SCALE GENOMIC DNA]</scope>
    <source>
        <strain evidence="1 2">HYN0046</strain>
    </source>
</reference>
<dbReference type="Proteomes" id="UP000253940">
    <property type="component" value="Chromosome"/>
</dbReference>
<evidence type="ECO:0000313" key="1">
    <source>
        <dbReference type="EMBL" id="AXI03474.1"/>
    </source>
</evidence>
<gene>
    <name evidence="1" type="ORF">HYN46_11860</name>
</gene>
<dbReference type="KEGG" id="mbah:HYN46_11860"/>